<dbReference type="GO" id="GO:0008270">
    <property type="term" value="F:zinc ion binding"/>
    <property type="evidence" value="ECO:0007669"/>
    <property type="project" value="UniProtKB-KW"/>
</dbReference>
<reference evidence="5" key="1">
    <citation type="submission" date="2022-01" db="EMBL/GenBank/DDBJ databases">
        <title>Genome Sequence Resource for Two Populations of Ditylenchus destructor, the Migratory Endoparasitic Phytonematode.</title>
        <authorList>
            <person name="Zhang H."/>
            <person name="Lin R."/>
            <person name="Xie B."/>
        </authorList>
    </citation>
    <scope>NUCLEOTIDE SEQUENCE</scope>
    <source>
        <strain evidence="5">BazhouSP</strain>
    </source>
</reference>
<protein>
    <submittedName>
        <fullName evidence="5">Zinc finger, c3HC4 type (RING finger) domain-containing protein</fullName>
    </submittedName>
</protein>
<name>A0AAD4MX68_9BILA</name>
<dbReference type="Gene3D" id="3.30.40.10">
    <property type="entry name" value="Zinc/RING finger domain, C3HC4 (zinc finger)"/>
    <property type="match status" value="1"/>
</dbReference>
<keyword evidence="1 3" id="KW-0863">Zinc-finger</keyword>
<dbReference type="InterPro" id="IPR013083">
    <property type="entry name" value="Znf_RING/FYVE/PHD"/>
</dbReference>
<dbReference type="SUPFAM" id="SSF57850">
    <property type="entry name" value="RING/U-box"/>
    <property type="match status" value="1"/>
</dbReference>
<gene>
    <name evidence="5" type="ORF">DdX_12374</name>
</gene>
<dbReference type="InterPro" id="IPR001841">
    <property type="entry name" value="Znf_RING"/>
</dbReference>
<sequence length="299" mass="33920">MVSDPALYPTLIGIRDFVITKETIRSLLGDSRVMTLSLSFSSRSRLPRFGLSSMSAKPLFWMIAESDASKVDQLEVVKAHEWCAEDKDTWANQTCDATSHVHITFVYKNEKPSTIEIVFNHKDDVSVGYCYRMCPLEHDAHFLIFAPKKEFNSGKMSFTSSLGYFTEALLKQRKKPALNVQRYDGPNPCTSCFNAAAETAFIPCGHHIFCTDCLNDYHDKLCPVCQEPVDDAVKTNILDPMKCLLCAEKKECHRVDAMFWPCCCVLGCVPEAQTVLEFEFEGCKNCHKQMKKVIQLHFQ</sequence>
<accession>A0AAD4MX68</accession>
<dbReference type="SMART" id="SM00184">
    <property type="entry name" value="RING"/>
    <property type="match status" value="1"/>
</dbReference>
<feature type="domain" description="RING-type" evidence="4">
    <location>
        <begin position="189"/>
        <end position="226"/>
    </location>
</feature>
<evidence type="ECO:0000259" key="4">
    <source>
        <dbReference type="PROSITE" id="PS50089"/>
    </source>
</evidence>
<dbReference type="Pfam" id="PF13920">
    <property type="entry name" value="zf-C3HC4_3"/>
    <property type="match status" value="1"/>
</dbReference>
<evidence type="ECO:0000313" key="6">
    <source>
        <dbReference type="Proteomes" id="UP001201812"/>
    </source>
</evidence>
<keyword evidence="2" id="KW-0862">Zinc</keyword>
<evidence type="ECO:0000256" key="2">
    <source>
        <dbReference type="ARBA" id="ARBA00022833"/>
    </source>
</evidence>
<keyword evidence="6" id="KW-1185">Reference proteome</keyword>
<evidence type="ECO:0000256" key="3">
    <source>
        <dbReference type="PROSITE-ProRule" id="PRU00175"/>
    </source>
</evidence>
<keyword evidence="1 3" id="KW-0479">Metal-binding</keyword>
<evidence type="ECO:0000313" key="5">
    <source>
        <dbReference type="EMBL" id="KAI1707539.1"/>
    </source>
</evidence>
<dbReference type="PROSITE" id="PS50089">
    <property type="entry name" value="ZF_RING_2"/>
    <property type="match status" value="1"/>
</dbReference>
<organism evidence="5 6">
    <name type="scientific">Ditylenchus destructor</name>
    <dbReference type="NCBI Taxonomy" id="166010"/>
    <lineage>
        <taxon>Eukaryota</taxon>
        <taxon>Metazoa</taxon>
        <taxon>Ecdysozoa</taxon>
        <taxon>Nematoda</taxon>
        <taxon>Chromadorea</taxon>
        <taxon>Rhabditida</taxon>
        <taxon>Tylenchina</taxon>
        <taxon>Tylenchomorpha</taxon>
        <taxon>Sphaerularioidea</taxon>
        <taxon>Anguinidae</taxon>
        <taxon>Anguininae</taxon>
        <taxon>Ditylenchus</taxon>
    </lineage>
</organism>
<comment type="caution">
    <text evidence="5">The sequence shown here is derived from an EMBL/GenBank/DDBJ whole genome shotgun (WGS) entry which is preliminary data.</text>
</comment>
<evidence type="ECO:0000256" key="1">
    <source>
        <dbReference type="ARBA" id="ARBA00022771"/>
    </source>
</evidence>
<dbReference type="AlphaFoldDB" id="A0AAD4MX68"/>
<proteinExistence type="predicted"/>
<dbReference type="EMBL" id="JAKKPZ010000040">
    <property type="protein sequence ID" value="KAI1707539.1"/>
    <property type="molecule type" value="Genomic_DNA"/>
</dbReference>
<dbReference type="Proteomes" id="UP001201812">
    <property type="component" value="Unassembled WGS sequence"/>
</dbReference>